<dbReference type="AlphaFoldDB" id="A0A4U7JHG3"/>
<organism evidence="1 2">
    <name type="scientific">Ruminiclostridium herbifermentans</name>
    <dbReference type="NCBI Taxonomy" id="2488810"/>
    <lineage>
        <taxon>Bacteria</taxon>
        <taxon>Bacillati</taxon>
        <taxon>Bacillota</taxon>
        <taxon>Clostridia</taxon>
        <taxon>Eubacteriales</taxon>
        <taxon>Oscillospiraceae</taxon>
        <taxon>Ruminiclostridium</taxon>
    </lineage>
</organism>
<dbReference type="KEGG" id="rher:EHE19_014280"/>
<dbReference type="RefSeq" id="WP_137696789.1">
    <property type="nucleotide sequence ID" value="NZ_CP061336.1"/>
</dbReference>
<reference evidence="1 2" key="1">
    <citation type="submission" date="2020-09" db="EMBL/GenBank/DDBJ databases">
        <title>Characterization and genome sequencing of Ruminiclostridium sp. nov. MA18.</title>
        <authorList>
            <person name="Rettenmaier R."/>
            <person name="Kowollik M.-L."/>
            <person name="Liebl W."/>
            <person name="Zverlov V."/>
        </authorList>
    </citation>
    <scope>NUCLEOTIDE SEQUENCE [LARGE SCALE GENOMIC DNA]</scope>
    <source>
        <strain evidence="1 2">MA18</strain>
    </source>
</reference>
<dbReference type="EMBL" id="CP061336">
    <property type="protein sequence ID" value="QNU66041.1"/>
    <property type="molecule type" value="Genomic_DNA"/>
</dbReference>
<keyword evidence="2" id="KW-1185">Reference proteome</keyword>
<dbReference type="OrthoDB" id="366288at2"/>
<evidence type="ECO:0000313" key="1">
    <source>
        <dbReference type="EMBL" id="QNU66041.1"/>
    </source>
</evidence>
<proteinExistence type="predicted"/>
<dbReference type="NCBIfam" id="TIGR02243">
    <property type="entry name" value="putative baseplate assembly protein"/>
    <property type="match status" value="1"/>
</dbReference>
<dbReference type="Proteomes" id="UP000306409">
    <property type="component" value="Chromosome"/>
</dbReference>
<gene>
    <name evidence="1" type="ORF">EHE19_014280</name>
</gene>
<dbReference type="InterPro" id="IPR011749">
    <property type="entry name" value="CHP02243"/>
</dbReference>
<name>A0A4U7JHG3_9FIRM</name>
<protein>
    <submittedName>
        <fullName evidence="1">Putative baseplate assembly protein</fullName>
    </submittedName>
</protein>
<accession>A0A4U7JHG3</accession>
<evidence type="ECO:0000313" key="2">
    <source>
        <dbReference type="Proteomes" id="UP000306409"/>
    </source>
</evidence>
<sequence length="743" mass="84425">MLPQINLDDRTFKDMVESAKKMIPGLIPEWTDENHHDPGITLIELFAWLIEMQQYYLDRVTSRNELKFLKLLGIKPKSAEMAKSYVTFDNVLKNTFIPLGTPLGARDEIFETIQGNLLLSAKIEKVLSVYENQTWDYTEQNNEWGTAFYPFGNEAKKGSRLYIGLNEALPEGTNINISLNVFEDYPVPAVIPNEGEFIPSAKLLWKYYDGYEWRNVNIIKDSTYNLHFKGQLYFSIDKPMMPLQLEYSPEAERYWLCCIVEEGGYEIAPKLCELGFNTVEAIHRNTLCDFYHFSSTGKPNQKYIYSSHIALTGKCNIQVRKIIEGNEVWVNWERVDSLAKSEPTDKHFELSFDFINNNCVILFGDGENGKIPNEGIDNIRFITCANSFYETALIAESNGLPNQRIKTNLRDIIPDSFKIQVGRKPKGMSSLCWEDWVRVDSFDSSAPTDKHYILNDDTGEIIFGDNERGAIPQNLGINNISIISCQTGGMEKGNVKTNEINEIYSEIDSLRDINVLKSTPAEGGKNKESIQDAKQRARRDLKKLYKAVTCEDYEEIAKMTPGLRVAKVKAIPLYEPGLKGYPTNHVEAKVCIVAVPYSTAEKPLPSKAFLENMRRHLDKFRLITTELEVVPPEYVKITVSATVVVEQHINLNSQKVKDALKEMLSPVGSGEASEGWDFGRTVYKGDIYGRIKQIEGVEYVRDLKIQFEGRAAEIDSGGDIRLHPHAIVYSGEHKIHVINKTKV</sequence>